<dbReference type="Proteomes" id="UP000001660">
    <property type="component" value="Chromosome"/>
</dbReference>
<dbReference type="STRING" id="330214.NIDE1972"/>
<dbReference type="NCBIfam" id="TIGR03349">
    <property type="entry name" value="IV_VI_DotU"/>
    <property type="match status" value="1"/>
</dbReference>
<dbReference type="KEGG" id="nde:NIDE1972"/>
<dbReference type="eggNOG" id="COG3455">
    <property type="taxonomic scope" value="Bacteria"/>
</dbReference>
<feature type="transmembrane region" description="Helical" evidence="1">
    <location>
        <begin position="190"/>
        <end position="212"/>
    </location>
</feature>
<keyword evidence="1" id="KW-0472">Membrane</keyword>
<dbReference type="HOGENOM" id="CLU_071818_3_0_0"/>
<evidence type="ECO:0000259" key="2">
    <source>
        <dbReference type="Pfam" id="PF09850"/>
    </source>
</evidence>
<dbReference type="OrthoDB" id="345640at2"/>
<dbReference type="Gene3D" id="1.25.40.590">
    <property type="entry name" value="Type IV / VI secretion system, DotU"/>
    <property type="match status" value="1"/>
</dbReference>
<dbReference type="InterPro" id="IPR017732">
    <property type="entry name" value="T4/T6SS_DotU"/>
</dbReference>
<name>D8PEN7_9BACT</name>
<keyword evidence="4" id="KW-1185">Reference proteome</keyword>
<organism evidence="3 4">
    <name type="scientific">Nitrospira defluvii</name>
    <dbReference type="NCBI Taxonomy" id="330214"/>
    <lineage>
        <taxon>Bacteria</taxon>
        <taxon>Pseudomonadati</taxon>
        <taxon>Nitrospirota</taxon>
        <taxon>Nitrospiria</taxon>
        <taxon>Nitrospirales</taxon>
        <taxon>Nitrospiraceae</taxon>
        <taxon>Nitrospira</taxon>
    </lineage>
</organism>
<dbReference type="AlphaFoldDB" id="D8PEN7"/>
<gene>
    <name evidence="3" type="ORF">NIDE1972</name>
</gene>
<dbReference type="NCBIfam" id="NF038228">
    <property type="entry name" value="IcmH_DotU_IVB"/>
    <property type="match status" value="1"/>
</dbReference>
<dbReference type="Pfam" id="PF09850">
    <property type="entry name" value="DotU"/>
    <property type="match status" value="1"/>
</dbReference>
<sequence>MATVQVETTGSLSDVFNDLLVLGVQLRDATNPGSVESLRTRLHQLFQSAEENGRTAGLSQETLTQARYAVAAFTDEMLINSRWPHKDEWAARPLQYEFFGEFVAGEGFFKRLEHIRGGVPVNADLLELYTYCLMLGFEGQYKLENRERLRGLVEDLTRQIQGKRGEIPPLSPRGRRPEELLEMVKRELPVWVIVVTSAALVLLFYAGLSFLIGQDVGYVDHELKRLLQEVRG</sequence>
<evidence type="ECO:0000313" key="4">
    <source>
        <dbReference type="Proteomes" id="UP000001660"/>
    </source>
</evidence>
<proteinExistence type="predicted"/>
<dbReference type="PANTHER" id="PTHR38033:SF1">
    <property type="entry name" value="DOTU FAMILY TYPE IV_VI SECRETION SYSTEM PROTEIN"/>
    <property type="match status" value="1"/>
</dbReference>
<protein>
    <recommendedName>
        <fullName evidence="2">Type IV / VI secretion system DotU domain-containing protein</fullName>
    </recommendedName>
</protein>
<reference evidence="3 4" key="1">
    <citation type="journal article" date="2010" name="Proc. Natl. Acad. Sci. U.S.A.">
        <title>A Nitrospira metagenome illuminates the physiology and evolution of globally important nitrite-oxidizing bacteria.</title>
        <authorList>
            <person name="Lucker S."/>
            <person name="Wagner M."/>
            <person name="Maixner F."/>
            <person name="Pelletier E."/>
            <person name="Koch H."/>
            <person name="Vacherie B."/>
            <person name="Rattei T."/>
            <person name="Sinninghe Damste J."/>
            <person name="Spieck E."/>
            <person name="Le Paslier D."/>
            <person name="Daims H."/>
        </authorList>
    </citation>
    <scope>NUCLEOTIDE SEQUENCE [LARGE SCALE GENOMIC DNA]</scope>
</reference>
<evidence type="ECO:0000256" key="1">
    <source>
        <dbReference type="SAM" id="Phobius"/>
    </source>
</evidence>
<feature type="domain" description="Type IV / VI secretion system DotU" evidence="2">
    <location>
        <begin position="12"/>
        <end position="210"/>
    </location>
</feature>
<accession>D8PEN7</accession>
<dbReference type="InterPro" id="IPR038522">
    <property type="entry name" value="T4/T6SS_DotU_sf"/>
</dbReference>
<dbReference type="PANTHER" id="PTHR38033">
    <property type="entry name" value="MEMBRANE PROTEIN-RELATED"/>
    <property type="match status" value="1"/>
</dbReference>
<keyword evidence="1" id="KW-0812">Transmembrane</keyword>
<evidence type="ECO:0000313" key="3">
    <source>
        <dbReference type="EMBL" id="CBK41696.1"/>
    </source>
</evidence>
<keyword evidence="1" id="KW-1133">Transmembrane helix</keyword>
<dbReference type="EMBL" id="FP929003">
    <property type="protein sequence ID" value="CBK41696.1"/>
    <property type="molecule type" value="Genomic_DNA"/>
</dbReference>